<dbReference type="InterPro" id="IPR017441">
    <property type="entry name" value="Protein_kinase_ATP_BS"/>
</dbReference>
<dbReference type="InterPro" id="IPR050108">
    <property type="entry name" value="CDK"/>
</dbReference>
<organism evidence="6 7">
    <name type="scientific">Rehmannia glutinosa</name>
    <name type="common">Chinese foxglove</name>
    <dbReference type="NCBI Taxonomy" id="99300"/>
    <lineage>
        <taxon>Eukaryota</taxon>
        <taxon>Viridiplantae</taxon>
        <taxon>Streptophyta</taxon>
        <taxon>Embryophyta</taxon>
        <taxon>Tracheophyta</taxon>
        <taxon>Spermatophyta</taxon>
        <taxon>Magnoliopsida</taxon>
        <taxon>eudicotyledons</taxon>
        <taxon>Gunneridae</taxon>
        <taxon>Pentapetalae</taxon>
        <taxon>asterids</taxon>
        <taxon>lamiids</taxon>
        <taxon>Lamiales</taxon>
        <taxon>Orobanchaceae</taxon>
        <taxon>Rehmannieae</taxon>
        <taxon>Rehmannia</taxon>
    </lineage>
</organism>
<dbReference type="EMBL" id="JABTTQ020003506">
    <property type="protein sequence ID" value="KAK6115084.1"/>
    <property type="molecule type" value="Genomic_DNA"/>
</dbReference>
<feature type="region of interest" description="Disordered" evidence="4">
    <location>
        <begin position="29"/>
        <end position="52"/>
    </location>
</feature>
<feature type="region of interest" description="Disordered" evidence="4">
    <location>
        <begin position="360"/>
        <end position="456"/>
    </location>
</feature>
<feature type="compositionally biased region" description="Basic and acidic residues" evidence="4">
    <location>
        <begin position="396"/>
        <end position="415"/>
    </location>
</feature>
<feature type="region of interest" description="Disordered" evidence="4">
    <location>
        <begin position="1"/>
        <end position="20"/>
    </location>
</feature>
<keyword evidence="7" id="KW-1185">Reference proteome</keyword>
<evidence type="ECO:0000259" key="5">
    <source>
        <dbReference type="PROSITE" id="PS50011"/>
    </source>
</evidence>
<evidence type="ECO:0000313" key="6">
    <source>
        <dbReference type="EMBL" id="KAK6115084.1"/>
    </source>
</evidence>
<proteinExistence type="predicted"/>
<sequence>MGCAQSSRPSINSPPYGAEKMKMENGYVKGGHIRPRRSTGMRYDNGDHGNNRKAIFGDRENFKENNITNTKGENNGNFAERRNKAGEDIEIVDGWPKWLTDNIPRDVLRNIVPRSADSYVKIDKIGQGTYSNVYKARDKETGKIVALKKVRFDTSEPESVKFMAREIMILQKLDHPNILKLEGLATSRMQYSLYLVLIICILNYPRFYLDQMRILQNHRAPELLLGSTNYGIGIDLWSAGCLMAEMFAGRPIMPGRTEVEQVHRIYKLCGSPPDDYYKRLKLSTALKPPQTYKSTLRETFRYFPSSSLDLLNKLLALDPARRGSASSALQHEFFHTSPLACDLSGLPVIHVEDDDEVLINDRRKHRTSRMRRRSQSQKEKRKKNVAAENPKGDAQGSKEDSYKNTETSIKPKEQSPTRLYTSPVIPIRKMSPRTEAHPNATKNIKNRPHYPLPNDV</sequence>
<gene>
    <name evidence="6" type="ORF">DH2020_007353</name>
</gene>
<evidence type="ECO:0000256" key="3">
    <source>
        <dbReference type="PROSITE-ProRule" id="PRU10141"/>
    </source>
</evidence>
<feature type="compositionally biased region" description="Polar residues" evidence="4">
    <location>
        <begin position="1"/>
        <end position="13"/>
    </location>
</feature>
<accession>A0ABR0TXW7</accession>
<dbReference type="InterPro" id="IPR000719">
    <property type="entry name" value="Prot_kinase_dom"/>
</dbReference>
<protein>
    <recommendedName>
        <fullName evidence="5">Protein kinase domain-containing protein</fullName>
    </recommendedName>
</protein>
<evidence type="ECO:0000256" key="4">
    <source>
        <dbReference type="SAM" id="MobiDB-lite"/>
    </source>
</evidence>
<dbReference type="InterPro" id="IPR011009">
    <property type="entry name" value="Kinase-like_dom_sf"/>
</dbReference>
<name>A0ABR0TXW7_REHGL</name>
<dbReference type="Pfam" id="PF00069">
    <property type="entry name" value="Pkinase"/>
    <property type="match status" value="2"/>
</dbReference>
<dbReference type="PANTHER" id="PTHR24056">
    <property type="entry name" value="CELL DIVISION PROTEIN KINASE"/>
    <property type="match status" value="1"/>
</dbReference>
<evidence type="ECO:0000256" key="1">
    <source>
        <dbReference type="ARBA" id="ARBA00022741"/>
    </source>
</evidence>
<feature type="binding site" evidence="3">
    <location>
        <position position="148"/>
    </location>
    <ligand>
        <name>ATP</name>
        <dbReference type="ChEBI" id="CHEBI:30616"/>
    </ligand>
</feature>
<dbReference type="Gene3D" id="1.10.510.10">
    <property type="entry name" value="Transferase(Phosphotransferase) domain 1"/>
    <property type="match status" value="1"/>
</dbReference>
<dbReference type="SUPFAM" id="SSF56112">
    <property type="entry name" value="Protein kinase-like (PK-like)"/>
    <property type="match status" value="1"/>
</dbReference>
<keyword evidence="1 3" id="KW-0547">Nucleotide-binding</keyword>
<dbReference type="Proteomes" id="UP001318860">
    <property type="component" value="Unassembled WGS sequence"/>
</dbReference>
<dbReference type="Gene3D" id="3.30.200.20">
    <property type="entry name" value="Phosphorylase Kinase, domain 1"/>
    <property type="match status" value="1"/>
</dbReference>
<keyword evidence="2 3" id="KW-0067">ATP-binding</keyword>
<evidence type="ECO:0000313" key="7">
    <source>
        <dbReference type="Proteomes" id="UP001318860"/>
    </source>
</evidence>
<dbReference type="PANTHER" id="PTHR24056:SF221">
    <property type="entry name" value="OS02G0304500 PROTEIN"/>
    <property type="match status" value="1"/>
</dbReference>
<feature type="domain" description="Protein kinase" evidence="5">
    <location>
        <begin position="119"/>
        <end position="456"/>
    </location>
</feature>
<dbReference type="PROSITE" id="PS50011">
    <property type="entry name" value="PROTEIN_KINASE_DOM"/>
    <property type="match status" value="1"/>
</dbReference>
<reference evidence="6 7" key="1">
    <citation type="journal article" date="2021" name="Comput. Struct. Biotechnol. J.">
        <title>De novo genome assembly of the potent medicinal plant Rehmannia glutinosa using nanopore technology.</title>
        <authorList>
            <person name="Ma L."/>
            <person name="Dong C."/>
            <person name="Song C."/>
            <person name="Wang X."/>
            <person name="Zheng X."/>
            <person name="Niu Y."/>
            <person name="Chen S."/>
            <person name="Feng W."/>
        </authorList>
    </citation>
    <scope>NUCLEOTIDE SEQUENCE [LARGE SCALE GENOMIC DNA]</scope>
    <source>
        <strain evidence="6">DH-2019</strain>
    </source>
</reference>
<comment type="caution">
    <text evidence="6">The sequence shown here is derived from an EMBL/GenBank/DDBJ whole genome shotgun (WGS) entry which is preliminary data.</text>
</comment>
<dbReference type="PROSITE" id="PS00107">
    <property type="entry name" value="PROTEIN_KINASE_ATP"/>
    <property type="match status" value="1"/>
</dbReference>
<evidence type="ECO:0000256" key="2">
    <source>
        <dbReference type="ARBA" id="ARBA00022840"/>
    </source>
</evidence>
<feature type="compositionally biased region" description="Basic residues" evidence="4">
    <location>
        <begin position="362"/>
        <end position="384"/>
    </location>
</feature>